<feature type="compositionally biased region" description="Low complexity" evidence="1">
    <location>
        <begin position="287"/>
        <end position="297"/>
    </location>
</feature>
<feature type="compositionally biased region" description="Basic residues" evidence="1">
    <location>
        <begin position="219"/>
        <end position="234"/>
    </location>
</feature>
<sequence length="328" mass="37603">EAAGVWRGRLHRLELRATARGRRRRRRGARQAHLRRAPGEPHGGRAPLRARRDRGSREGRRGDGRRRRGRELRRRDARRPLHRRARRVRAHPRPGHLRAARGRACARRALRAGLHRRGLRLDRRGLVHREVAAGPLEPVLGDEGRRRPSRELLLRHVRPRDADLPRLEQLRAEPAPGEAHPAHDPQRPARRQAPGLRRRAERPQLAVRRGLRARDRPRARARRARGGLQRRRPRRGDQHHGRTTHHRVRRREPRRAHRLRHRPPRPRPPLLTQLGEGARSGLGGAGALRRGPGADRGLVPRQPGVVGTDPLGRLPRLLRAPVRDAAGL</sequence>
<evidence type="ECO:0000256" key="1">
    <source>
        <dbReference type="SAM" id="MobiDB-lite"/>
    </source>
</evidence>
<feature type="non-terminal residue" evidence="2">
    <location>
        <position position="1"/>
    </location>
</feature>
<dbReference type="AlphaFoldDB" id="A0A6J4TD07"/>
<proteinExistence type="predicted"/>
<feature type="region of interest" description="Disordered" evidence="1">
    <location>
        <begin position="19"/>
        <end position="102"/>
    </location>
</feature>
<feature type="non-terminal residue" evidence="2">
    <location>
        <position position="328"/>
    </location>
</feature>
<dbReference type="EMBL" id="CADCVR010000098">
    <property type="protein sequence ID" value="CAA9519427.1"/>
    <property type="molecule type" value="Genomic_DNA"/>
</dbReference>
<dbReference type="EC" id="4.2.1.46" evidence="2"/>
<feature type="compositionally biased region" description="Basic and acidic residues" evidence="1">
    <location>
        <begin position="53"/>
        <end position="62"/>
    </location>
</feature>
<name>A0A6J4TD07_9ACTN</name>
<reference evidence="2" key="1">
    <citation type="submission" date="2020-02" db="EMBL/GenBank/DDBJ databases">
        <authorList>
            <person name="Meier V. D."/>
        </authorList>
    </citation>
    <scope>NUCLEOTIDE SEQUENCE</scope>
    <source>
        <strain evidence="2">AVDCRST_MAG53</strain>
    </source>
</reference>
<feature type="compositionally biased region" description="Basic residues" evidence="1">
    <location>
        <begin position="63"/>
        <end position="102"/>
    </location>
</feature>
<gene>
    <name evidence="2" type="ORF">AVDCRST_MAG53-3207</name>
</gene>
<keyword evidence="2" id="KW-0456">Lyase</keyword>
<feature type="compositionally biased region" description="Basic residues" evidence="1">
    <location>
        <begin position="241"/>
        <end position="265"/>
    </location>
</feature>
<organism evidence="2">
    <name type="scientific">uncultured Solirubrobacteraceae bacterium</name>
    <dbReference type="NCBI Taxonomy" id="1162706"/>
    <lineage>
        <taxon>Bacteria</taxon>
        <taxon>Bacillati</taxon>
        <taxon>Actinomycetota</taxon>
        <taxon>Thermoleophilia</taxon>
        <taxon>Solirubrobacterales</taxon>
        <taxon>Solirubrobacteraceae</taxon>
        <taxon>environmental samples</taxon>
    </lineage>
</organism>
<protein>
    <submittedName>
        <fullName evidence="2">dTDP-glucose 4,6-dehydratase</fullName>
        <ecNumber evidence="2">4.2.1.46</ecNumber>
    </submittedName>
</protein>
<dbReference type="GO" id="GO:0008460">
    <property type="term" value="F:dTDP-glucose 4,6-dehydratase activity"/>
    <property type="evidence" value="ECO:0007669"/>
    <property type="project" value="UniProtKB-EC"/>
</dbReference>
<evidence type="ECO:0000313" key="2">
    <source>
        <dbReference type="EMBL" id="CAA9519427.1"/>
    </source>
</evidence>
<feature type="region of interest" description="Disordered" evidence="1">
    <location>
        <begin position="174"/>
        <end position="312"/>
    </location>
</feature>
<accession>A0A6J4TD07</accession>
<feature type="compositionally biased region" description="Basic residues" evidence="1">
    <location>
        <begin position="19"/>
        <end position="36"/>
    </location>
</feature>